<feature type="transmembrane region" description="Helical" evidence="7">
    <location>
        <begin position="120"/>
        <end position="139"/>
    </location>
</feature>
<evidence type="ECO:0000256" key="4">
    <source>
        <dbReference type="ARBA" id="ARBA00022692"/>
    </source>
</evidence>
<evidence type="ECO:0000256" key="5">
    <source>
        <dbReference type="ARBA" id="ARBA00022989"/>
    </source>
</evidence>
<keyword evidence="5 7" id="KW-1133">Transmembrane helix</keyword>
<sequence>MKRIYILLMLVMLVWGFNVSAIKVLVAHIDPILLTSVRIFTAGIGVLVIMAIMGLFRLPSKKEILTILSISLFNVVAHHALMGVGLLYTSGVNAGIIIGLGPLLTMVLSTILLSKKVTVFKTFGFLLGFTGVLITTLTGEDGFAGISSGDFMIFLSITAQAFSFIMISKLNPNLDPRLLTGYMLLGGSFFIFFTSLFLEGEPGQILSLLDTHLFLVFLFSALICTAFGHMVYNFAIKQVGASESAVFINFNSFFAVVGSVLFLEETLFFAHIIGLVLIIAGVLIGTGALQHLWENQKRYRKKSA</sequence>
<dbReference type="GO" id="GO:0005886">
    <property type="term" value="C:plasma membrane"/>
    <property type="evidence" value="ECO:0007669"/>
    <property type="project" value="UniProtKB-SubCell"/>
</dbReference>
<protein>
    <submittedName>
        <fullName evidence="9">EamA family transporter</fullName>
    </submittedName>
</protein>
<feature type="transmembrane region" description="Helical" evidence="7">
    <location>
        <begin position="65"/>
        <end position="88"/>
    </location>
</feature>
<accession>A0A410MIJ9</accession>
<comment type="subcellular location">
    <subcellularLocation>
        <location evidence="1">Cell membrane</location>
        <topology evidence="1">Multi-pass membrane protein</topology>
    </subcellularLocation>
</comment>
<feature type="transmembrane region" description="Helical" evidence="7">
    <location>
        <begin position="269"/>
        <end position="293"/>
    </location>
</feature>
<keyword evidence="4 7" id="KW-0812">Transmembrane</keyword>
<feature type="transmembrane region" description="Helical" evidence="7">
    <location>
        <begin position="94"/>
        <end position="113"/>
    </location>
</feature>
<feature type="domain" description="EamA" evidence="8">
    <location>
        <begin position="4"/>
        <end position="136"/>
    </location>
</feature>
<keyword evidence="6 7" id="KW-0472">Membrane</keyword>
<organism evidence="9 10">
    <name type="scientific">Halobacillus litoralis</name>
    <dbReference type="NCBI Taxonomy" id="45668"/>
    <lineage>
        <taxon>Bacteria</taxon>
        <taxon>Bacillati</taxon>
        <taxon>Bacillota</taxon>
        <taxon>Bacilli</taxon>
        <taxon>Bacillales</taxon>
        <taxon>Bacillaceae</taxon>
        <taxon>Halobacillus</taxon>
    </lineage>
</organism>
<dbReference type="KEGG" id="hli:HLI_01005"/>
<dbReference type="SUPFAM" id="SSF103481">
    <property type="entry name" value="Multidrug resistance efflux transporter EmrE"/>
    <property type="match status" value="2"/>
</dbReference>
<feature type="transmembrane region" description="Helical" evidence="7">
    <location>
        <begin position="179"/>
        <end position="198"/>
    </location>
</feature>
<keyword evidence="3" id="KW-1003">Cell membrane</keyword>
<evidence type="ECO:0000313" key="9">
    <source>
        <dbReference type="EMBL" id="QAS54521.1"/>
    </source>
</evidence>
<feature type="domain" description="EamA" evidence="8">
    <location>
        <begin position="148"/>
        <end position="284"/>
    </location>
</feature>
<feature type="transmembrane region" description="Helical" evidence="7">
    <location>
        <begin position="244"/>
        <end position="263"/>
    </location>
</feature>
<dbReference type="Proteomes" id="UP000287756">
    <property type="component" value="Chromosome"/>
</dbReference>
<dbReference type="EMBL" id="CP026118">
    <property type="protein sequence ID" value="QAS54521.1"/>
    <property type="molecule type" value="Genomic_DNA"/>
</dbReference>
<dbReference type="InterPro" id="IPR000620">
    <property type="entry name" value="EamA_dom"/>
</dbReference>
<evidence type="ECO:0000256" key="6">
    <source>
        <dbReference type="ARBA" id="ARBA00023136"/>
    </source>
</evidence>
<comment type="similarity">
    <text evidence="2">Belongs to the EamA transporter family.</text>
</comment>
<evidence type="ECO:0000256" key="1">
    <source>
        <dbReference type="ARBA" id="ARBA00004651"/>
    </source>
</evidence>
<dbReference type="InterPro" id="IPR050638">
    <property type="entry name" value="AA-Vitamin_Transporters"/>
</dbReference>
<evidence type="ECO:0000256" key="3">
    <source>
        <dbReference type="ARBA" id="ARBA00022475"/>
    </source>
</evidence>
<evidence type="ECO:0000313" key="10">
    <source>
        <dbReference type="Proteomes" id="UP000287756"/>
    </source>
</evidence>
<evidence type="ECO:0000259" key="8">
    <source>
        <dbReference type="Pfam" id="PF00892"/>
    </source>
</evidence>
<feature type="transmembrane region" description="Helical" evidence="7">
    <location>
        <begin position="213"/>
        <end position="232"/>
    </location>
</feature>
<evidence type="ECO:0000256" key="7">
    <source>
        <dbReference type="SAM" id="Phobius"/>
    </source>
</evidence>
<proteinExistence type="inferred from homology"/>
<dbReference type="InterPro" id="IPR037185">
    <property type="entry name" value="EmrE-like"/>
</dbReference>
<evidence type="ECO:0000256" key="2">
    <source>
        <dbReference type="ARBA" id="ARBA00007362"/>
    </source>
</evidence>
<dbReference type="Pfam" id="PF00892">
    <property type="entry name" value="EamA"/>
    <property type="match status" value="2"/>
</dbReference>
<dbReference type="OrthoDB" id="4529062at2"/>
<reference evidence="9 10" key="1">
    <citation type="submission" date="2018-01" db="EMBL/GenBank/DDBJ databases">
        <title>The whole genome sequencing and assembly of Halobacillus litoralis ERB031 strain.</title>
        <authorList>
            <person name="Lee S.-J."/>
            <person name="Park M.-K."/>
            <person name="Kim J.-Y."/>
            <person name="Lee Y.-J."/>
            <person name="Yi H."/>
            <person name="Bahn Y.-S."/>
            <person name="Kim J.F."/>
            <person name="Lee D.-W."/>
        </authorList>
    </citation>
    <scope>NUCLEOTIDE SEQUENCE [LARGE SCALE GENOMIC DNA]</scope>
    <source>
        <strain evidence="9 10">ERB 031</strain>
    </source>
</reference>
<dbReference type="PANTHER" id="PTHR32322">
    <property type="entry name" value="INNER MEMBRANE TRANSPORTER"/>
    <property type="match status" value="1"/>
</dbReference>
<dbReference type="AlphaFoldDB" id="A0A410MIJ9"/>
<name>A0A410MIJ9_9BACI</name>
<feature type="transmembrane region" description="Helical" evidence="7">
    <location>
        <begin position="151"/>
        <end position="167"/>
    </location>
</feature>
<dbReference type="PANTHER" id="PTHR32322:SF18">
    <property type="entry name" value="S-ADENOSYLMETHIONINE_S-ADENOSYLHOMOCYSTEINE TRANSPORTER"/>
    <property type="match status" value="1"/>
</dbReference>
<feature type="transmembrane region" description="Helical" evidence="7">
    <location>
        <begin position="37"/>
        <end position="58"/>
    </location>
</feature>
<gene>
    <name evidence="9" type="ORF">HLI_01005</name>
</gene>